<dbReference type="EMBL" id="DRXE01000092">
    <property type="protein sequence ID" value="HHM67602.1"/>
    <property type="molecule type" value="Genomic_DNA"/>
</dbReference>
<sequence>MQTLAPRCTLQPTPEQEAALEATVRLFPLRGREARLLRDTLQGAGSAGLGRGQPALMLENRLEHLPLPASPRL</sequence>
<reference evidence="1" key="1">
    <citation type="journal article" date="2020" name="mSystems">
        <title>Genome- and Community-Level Interaction Insights into Carbon Utilization and Element Cycling Functions of Hydrothermarchaeota in Hydrothermal Sediment.</title>
        <authorList>
            <person name="Zhou Z."/>
            <person name="Liu Y."/>
            <person name="Xu W."/>
            <person name="Pan J."/>
            <person name="Luo Z.H."/>
            <person name="Li M."/>
        </authorList>
    </citation>
    <scope>NUCLEOTIDE SEQUENCE [LARGE SCALE GENOMIC DNA]</scope>
    <source>
        <strain evidence="1">SpSt-1071</strain>
    </source>
</reference>
<protein>
    <submittedName>
        <fullName evidence="1">Uncharacterized protein</fullName>
    </submittedName>
</protein>
<comment type="caution">
    <text evidence="1">The sequence shown here is derived from an EMBL/GenBank/DDBJ whole genome shotgun (WGS) entry which is preliminary data.</text>
</comment>
<name>A0A7C5RE08_9DEIN</name>
<accession>A0A7C5RE08</accession>
<dbReference type="AlphaFoldDB" id="A0A7C5RE08"/>
<proteinExistence type="predicted"/>
<evidence type="ECO:0000313" key="1">
    <source>
        <dbReference type="EMBL" id="HHM67602.1"/>
    </source>
</evidence>
<organism evidence="1">
    <name type="scientific">Thermus caliditerrae</name>
    <dbReference type="NCBI Taxonomy" id="1330700"/>
    <lineage>
        <taxon>Bacteria</taxon>
        <taxon>Thermotogati</taxon>
        <taxon>Deinococcota</taxon>
        <taxon>Deinococci</taxon>
        <taxon>Thermales</taxon>
        <taxon>Thermaceae</taxon>
        <taxon>Thermus</taxon>
    </lineage>
</organism>
<gene>
    <name evidence="1" type="ORF">ENM28_02585</name>
</gene>